<dbReference type="Proteomes" id="UP000199318">
    <property type="component" value="Unassembled WGS sequence"/>
</dbReference>
<dbReference type="InterPro" id="IPR038734">
    <property type="entry name" value="YhaN_AAA"/>
</dbReference>
<dbReference type="OrthoDB" id="9764467at2"/>
<name>A0A1H9THV8_9BACI</name>
<protein>
    <submittedName>
        <fullName evidence="5">Uncharacterized protein YhaN</fullName>
    </submittedName>
</protein>
<keyword evidence="3" id="KW-1133">Transmembrane helix</keyword>
<dbReference type="AlphaFoldDB" id="A0A1H9THV8"/>
<sequence length="950" mass="111648">MRLKKVKAHGFGKWRDTEWDLSADSRFTVFLGENETGKSSVMQLIHAVLFGFAKEEVERLKPRNGGNFGGSVELEMDGRTLTVERTHRQRIRGEVTVKYEDGRTGGEKEWEAILQGLDSATFKGIFHIDLNGLEHLQRLSPGEVNRYLYDAGMSGGQALTKLEKKLKQRADDYYTPQGKVKPVNRLAKEWEKTESERALLAEKLDRISEKRRLISDYENRLAEQADQEDEINQRLRFFEKASALETIIRDWSALNKKRDELARKRPDRFPVNGLERFERWQQLAEEKKAEAADKQKKLAEKKQLLAKEENLLLTDQLRLEMSNALEKKAEIMRLYDNRATLSKDIEQLNREKKKLLKAHPDTSADHFNAAVIDAQKLQQFDRLKNERVQLKSKEEQLKMKAEDIENRVADNQEMQEEAKRQEKNYLAEENRLAKQQEKKANRKITWILTGTVLAAGISLVAADLFIALMALAAGTALLFSAYKEKREWLDRRQRTEDTLSKADQQSAQESSPPLMAEKAINEKSLQQEKEQIELERERLAKQWSEWEDAFHNWLTITQLPFKDDLGWYDHFIPNARKWYELEDRIEELTEDKQQTESQIEQGERSAKQIVQKAGNTTDQEDFWYTLYKQYDRDEERRREIAKQQDLLTDMIEQHDELEEKYNHYRAKLDELLTYTGVTEENRFRSLGELEKHYEDIDYRCQEQEIRLSSAIPDKDEREKITAAVLAEHTDIDKEKQHLHEQSAAVFTEKERLIKEKTETAKEVETLEQDGTYEEICQEKKRLEEEVNKLLREWAVMQAALKMIGQAKRVYEQNRQPAVMERAEQLFIHLTEGRYHRFFAPLGEETFYVERNDGERFEPADLSRGTREILYLSLRLALADDDAFERKYPIIMDEILVNIDAVRRKKLIEAFSLISSGRQLLFFTCHRNLYKEIKNFTDDHTLHLLDSAVQR</sequence>
<keyword evidence="3" id="KW-0472">Membrane</keyword>
<feature type="region of interest" description="Disordered" evidence="2">
    <location>
        <begin position="493"/>
        <end position="514"/>
    </location>
</feature>
<feature type="coiled-coil region" evidence="1">
    <location>
        <begin position="640"/>
        <end position="674"/>
    </location>
</feature>
<evidence type="ECO:0000256" key="1">
    <source>
        <dbReference type="SAM" id="Coils"/>
    </source>
</evidence>
<dbReference type="SUPFAM" id="SSF52540">
    <property type="entry name" value="P-loop containing nucleoside triphosphate hydrolases"/>
    <property type="match status" value="1"/>
</dbReference>
<evidence type="ECO:0000313" key="5">
    <source>
        <dbReference type="EMBL" id="SER96564.1"/>
    </source>
</evidence>
<feature type="transmembrane region" description="Helical" evidence="3">
    <location>
        <begin position="444"/>
        <end position="460"/>
    </location>
</feature>
<organism evidence="5 6">
    <name type="scientific">Salisediminibacterium halotolerans</name>
    <dbReference type="NCBI Taxonomy" id="517425"/>
    <lineage>
        <taxon>Bacteria</taxon>
        <taxon>Bacillati</taxon>
        <taxon>Bacillota</taxon>
        <taxon>Bacilli</taxon>
        <taxon>Bacillales</taxon>
        <taxon>Bacillaceae</taxon>
        <taxon>Salisediminibacterium</taxon>
    </lineage>
</organism>
<dbReference type="RefSeq" id="WP_093072729.1">
    <property type="nucleotide sequence ID" value="NZ_FOGV01000010.1"/>
</dbReference>
<dbReference type="EMBL" id="FOGV01000010">
    <property type="protein sequence ID" value="SER96564.1"/>
    <property type="molecule type" value="Genomic_DNA"/>
</dbReference>
<evidence type="ECO:0000313" key="6">
    <source>
        <dbReference type="Proteomes" id="UP000199318"/>
    </source>
</evidence>
<feature type="coiled-coil region" evidence="1">
    <location>
        <begin position="277"/>
        <end position="438"/>
    </location>
</feature>
<dbReference type="STRING" id="1464123.SAMN05444126_11023"/>
<dbReference type="PANTHER" id="PTHR41259">
    <property type="entry name" value="DOUBLE-STRAND BREAK REPAIR RAD50 ATPASE, PUTATIVE-RELATED"/>
    <property type="match status" value="1"/>
</dbReference>
<dbReference type="Pfam" id="PF13514">
    <property type="entry name" value="AAA_27"/>
    <property type="match status" value="1"/>
</dbReference>
<reference evidence="6" key="1">
    <citation type="submission" date="2016-10" db="EMBL/GenBank/DDBJ databases">
        <authorList>
            <person name="de Groot N.N."/>
        </authorList>
    </citation>
    <scope>NUCLEOTIDE SEQUENCE [LARGE SCALE GENOMIC DNA]</scope>
    <source>
        <strain evidence="6">10nlg</strain>
    </source>
</reference>
<feature type="coiled-coil region" evidence="1">
    <location>
        <begin position="200"/>
        <end position="234"/>
    </location>
</feature>
<keyword evidence="6" id="KW-1185">Reference proteome</keyword>
<keyword evidence="3" id="KW-0812">Transmembrane</keyword>
<feature type="domain" description="YhaN AAA" evidence="4">
    <location>
        <begin position="1"/>
        <end position="196"/>
    </location>
</feature>
<evidence type="ECO:0000256" key="3">
    <source>
        <dbReference type="SAM" id="Phobius"/>
    </source>
</evidence>
<dbReference type="PANTHER" id="PTHR41259:SF1">
    <property type="entry name" value="DOUBLE-STRAND BREAK REPAIR RAD50 ATPASE, PUTATIVE-RELATED"/>
    <property type="match status" value="1"/>
</dbReference>
<accession>A0A1H9THV8</accession>
<gene>
    <name evidence="5" type="ORF">SAMN05444126_11023</name>
</gene>
<feature type="compositionally biased region" description="Polar residues" evidence="2">
    <location>
        <begin position="501"/>
        <end position="511"/>
    </location>
</feature>
<feature type="coiled-coil region" evidence="1">
    <location>
        <begin position="749"/>
        <end position="799"/>
    </location>
</feature>
<evidence type="ECO:0000259" key="4">
    <source>
        <dbReference type="Pfam" id="PF13514"/>
    </source>
</evidence>
<evidence type="ECO:0000256" key="2">
    <source>
        <dbReference type="SAM" id="MobiDB-lite"/>
    </source>
</evidence>
<feature type="coiled-coil region" evidence="1">
    <location>
        <begin position="578"/>
        <end position="612"/>
    </location>
</feature>
<keyword evidence="1" id="KW-0175">Coiled coil</keyword>
<dbReference type="InterPro" id="IPR027417">
    <property type="entry name" value="P-loop_NTPase"/>
</dbReference>
<proteinExistence type="predicted"/>
<comment type="caution">
    <text evidence="5">The sequence shown here is derived from an EMBL/GenBank/DDBJ whole genome shotgun (WGS) entry which is preliminary data.</text>
</comment>
<dbReference type="Gene3D" id="3.40.50.300">
    <property type="entry name" value="P-loop containing nucleotide triphosphate hydrolases"/>
    <property type="match status" value="2"/>
</dbReference>